<dbReference type="EnsemblPlants" id="TuG1812G0300001232.01.T03">
    <property type="protein sequence ID" value="TuG1812G0300001232.01.T03"/>
    <property type="gene ID" value="TuG1812G0300001232.01"/>
</dbReference>
<evidence type="ECO:0000256" key="1">
    <source>
        <dbReference type="SAM" id="MobiDB-lite"/>
    </source>
</evidence>
<sequence length="96" mass="10206">MRSGSPPPPPSRLKAATQGGAPDSQEELKQRRWSTTPSWSSSAGAARAIETSCPSVAARPPDERERHQGGDARQRCTRSSLWDDGGVPSSNKIPAP</sequence>
<dbReference type="Gramene" id="TuG1812G0300001232.01.T04">
    <property type="protein sequence ID" value="TuG1812G0300001232.01.T04"/>
    <property type="gene ID" value="TuG1812G0300001232.01"/>
</dbReference>
<name>A0A8R7TSA7_TRIUA</name>
<dbReference type="Gramene" id="TuG1812G0300001232.01.T10">
    <property type="protein sequence ID" value="TuG1812G0300001232.01.T10"/>
    <property type="gene ID" value="TuG1812G0300001232.01"/>
</dbReference>
<dbReference type="EnsemblPlants" id="TuG1812G0300001232.01.T07">
    <property type="protein sequence ID" value="TuG1812G0300001232.01.T07"/>
    <property type="gene ID" value="TuG1812G0300001232.01"/>
</dbReference>
<reference evidence="2" key="2">
    <citation type="submission" date="2018-03" db="EMBL/GenBank/DDBJ databases">
        <title>The Triticum urartu genome reveals the dynamic nature of wheat genome evolution.</title>
        <authorList>
            <person name="Ling H."/>
            <person name="Ma B."/>
            <person name="Shi X."/>
            <person name="Liu H."/>
            <person name="Dong L."/>
            <person name="Sun H."/>
            <person name="Cao Y."/>
            <person name="Gao Q."/>
            <person name="Zheng S."/>
            <person name="Li Y."/>
            <person name="Yu Y."/>
            <person name="Du H."/>
            <person name="Qi M."/>
            <person name="Li Y."/>
            <person name="Yu H."/>
            <person name="Cui Y."/>
            <person name="Wang N."/>
            <person name="Chen C."/>
            <person name="Wu H."/>
            <person name="Zhao Y."/>
            <person name="Zhang J."/>
            <person name="Li Y."/>
            <person name="Zhou W."/>
            <person name="Zhang B."/>
            <person name="Hu W."/>
            <person name="Eijk M."/>
            <person name="Tang J."/>
            <person name="Witsenboer H."/>
            <person name="Zhao S."/>
            <person name="Li Z."/>
            <person name="Zhang A."/>
            <person name="Wang D."/>
            <person name="Liang C."/>
        </authorList>
    </citation>
    <scope>NUCLEOTIDE SEQUENCE [LARGE SCALE GENOMIC DNA]</scope>
    <source>
        <strain evidence="2">cv. G1812</strain>
    </source>
</reference>
<dbReference type="EnsemblPlants" id="TuG1812G0300001232.01.T10">
    <property type="protein sequence ID" value="TuG1812G0300001232.01.T10"/>
    <property type="gene ID" value="TuG1812G0300001232.01"/>
</dbReference>
<dbReference type="EnsemblPlants" id="TuG1812G0300001232.01.T02">
    <property type="protein sequence ID" value="TuG1812G0300001232.01.T02"/>
    <property type="gene ID" value="TuG1812G0300001232.01"/>
</dbReference>
<dbReference type="EnsemblPlants" id="TuG1812G0300001232.01.T11">
    <property type="protein sequence ID" value="TuG1812G0300001232.01.T11"/>
    <property type="gene ID" value="TuG1812G0300001232.01"/>
</dbReference>
<reference evidence="2" key="3">
    <citation type="submission" date="2022-06" db="UniProtKB">
        <authorList>
            <consortium name="EnsemblPlants"/>
        </authorList>
    </citation>
    <scope>IDENTIFICATION</scope>
</reference>
<feature type="region of interest" description="Disordered" evidence="1">
    <location>
        <begin position="1"/>
        <end position="96"/>
    </location>
</feature>
<dbReference type="EnsemblPlants" id="TuG1812G0300001232.01.T04">
    <property type="protein sequence ID" value="TuG1812G0300001232.01.T04"/>
    <property type="gene ID" value="TuG1812G0300001232.01"/>
</dbReference>
<dbReference type="EnsemblPlants" id="TuG1812G0300001232.01.T08">
    <property type="protein sequence ID" value="TuG1812G0300001232.01.T08"/>
    <property type="gene ID" value="TuG1812G0300001232.01"/>
</dbReference>
<keyword evidence="3" id="KW-1185">Reference proteome</keyword>
<feature type="compositionally biased region" description="Low complexity" evidence="1">
    <location>
        <begin position="33"/>
        <end position="42"/>
    </location>
</feature>
<dbReference type="Gramene" id="TuG1812G0300001232.01.T03">
    <property type="protein sequence ID" value="TuG1812G0300001232.01.T03"/>
    <property type="gene ID" value="TuG1812G0300001232.01"/>
</dbReference>
<dbReference type="EnsemblPlants" id="TuG1812G0300001232.01.T06">
    <property type="protein sequence ID" value="TuG1812G0300001232.01.T06"/>
    <property type="gene ID" value="TuG1812G0300001232.01"/>
</dbReference>
<dbReference type="Gramene" id="TuG1812G0300001232.01.T11">
    <property type="protein sequence ID" value="TuG1812G0300001232.01.T11"/>
    <property type="gene ID" value="TuG1812G0300001232.01"/>
</dbReference>
<dbReference type="EnsemblPlants" id="TuG1812G0300001232.01.T09">
    <property type="protein sequence ID" value="TuG1812G0300001232.01.T09"/>
    <property type="gene ID" value="TuG1812G0300001232.01"/>
</dbReference>
<reference evidence="3" key="1">
    <citation type="journal article" date="2013" name="Nature">
        <title>Draft genome of the wheat A-genome progenitor Triticum urartu.</title>
        <authorList>
            <person name="Ling H.Q."/>
            <person name="Zhao S."/>
            <person name="Liu D."/>
            <person name="Wang J."/>
            <person name="Sun H."/>
            <person name="Zhang C."/>
            <person name="Fan H."/>
            <person name="Li D."/>
            <person name="Dong L."/>
            <person name="Tao Y."/>
            <person name="Gao C."/>
            <person name="Wu H."/>
            <person name="Li Y."/>
            <person name="Cui Y."/>
            <person name="Guo X."/>
            <person name="Zheng S."/>
            <person name="Wang B."/>
            <person name="Yu K."/>
            <person name="Liang Q."/>
            <person name="Yang W."/>
            <person name="Lou X."/>
            <person name="Chen J."/>
            <person name="Feng M."/>
            <person name="Jian J."/>
            <person name="Zhang X."/>
            <person name="Luo G."/>
            <person name="Jiang Y."/>
            <person name="Liu J."/>
            <person name="Wang Z."/>
            <person name="Sha Y."/>
            <person name="Zhang B."/>
            <person name="Wu H."/>
            <person name="Tang D."/>
            <person name="Shen Q."/>
            <person name="Xue P."/>
            <person name="Zou S."/>
            <person name="Wang X."/>
            <person name="Liu X."/>
            <person name="Wang F."/>
            <person name="Yang Y."/>
            <person name="An X."/>
            <person name="Dong Z."/>
            <person name="Zhang K."/>
            <person name="Zhang X."/>
            <person name="Luo M.C."/>
            <person name="Dvorak J."/>
            <person name="Tong Y."/>
            <person name="Wang J."/>
            <person name="Yang H."/>
            <person name="Li Z."/>
            <person name="Wang D."/>
            <person name="Zhang A."/>
            <person name="Wang J."/>
        </authorList>
    </citation>
    <scope>NUCLEOTIDE SEQUENCE</scope>
    <source>
        <strain evidence="3">cv. G1812</strain>
    </source>
</reference>
<dbReference type="Gramene" id="TuG1812G0300001232.01.T05">
    <property type="protein sequence ID" value="TuG1812G0300001232.01.T05"/>
    <property type="gene ID" value="TuG1812G0300001232.01"/>
</dbReference>
<protein>
    <submittedName>
        <fullName evidence="2">Uncharacterized protein</fullName>
    </submittedName>
</protein>
<accession>A0A8R7TSA7</accession>
<proteinExistence type="predicted"/>
<evidence type="ECO:0000313" key="2">
    <source>
        <dbReference type="EnsemblPlants" id="TuG1812G0300001232.01.T08"/>
    </source>
</evidence>
<dbReference type="Gramene" id="TuG1812G0300001232.01.T06">
    <property type="protein sequence ID" value="TuG1812G0300001232.01.T06"/>
    <property type="gene ID" value="TuG1812G0300001232.01"/>
</dbReference>
<dbReference type="Gramene" id="TuG1812G0300001232.01.T02">
    <property type="protein sequence ID" value="TuG1812G0300001232.01.T02"/>
    <property type="gene ID" value="TuG1812G0300001232.01"/>
</dbReference>
<dbReference type="Gramene" id="TuG1812G0300001232.01.T01">
    <property type="protein sequence ID" value="TuG1812G0300001232.01.T01"/>
    <property type="gene ID" value="TuG1812G0300001232.01"/>
</dbReference>
<feature type="compositionally biased region" description="Pro residues" evidence="1">
    <location>
        <begin position="1"/>
        <end position="11"/>
    </location>
</feature>
<feature type="compositionally biased region" description="Basic and acidic residues" evidence="1">
    <location>
        <begin position="60"/>
        <end position="74"/>
    </location>
</feature>
<dbReference type="EnsemblPlants" id="TuG1812G0300001232.01.T05">
    <property type="protein sequence ID" value="TuG1812G0300001232.01.T05"/>
    <property type="gene ID" value="TuG1812G0300001232.01"/>
</dbReference>
<dbReference type="Gramene" id="TuG1812G0300001232.01.T09">
    <property type="protein sequence ID" value="TuG1812G0300001232.01.T09"/>
    <property type="gene ID" value="TuG1812G0300001232.01"/>
</dbReference>
<dbReference type="Proteomes" id="UP000015106">
    <property type="component" value="Chromosome 3"/>
</dbReference>
<dbReference type="AlphaFoldDB" id="A0A8R7TSA7"/>
<evidence type="ECO:0000313" key="3">
    <source>
        <dbReference type="Proteomes" id="UP000015106"/>
    </source>
</evidence>
<dbReference type="Gramene" id="TuG1812G0300001232.01.T08">
    <property type="protein sequence ID" value="TuG1812G0300001232.01.T08"/>
    <property type="gene ID" value="TuG1812G0300001232.01"/>
</dbReference>
<organism evidence="2 3">
    <name type="scientific">Triticum urartu</name>
    <name type="common">Red wild einkorn</name>
    <name type="synonym">Crithodium urartu</name>
    <dbReference type="NCBI Taxonomy" id="4572"/>
    <lineage>
        <taxon>Eukaryota</taxon>
        <taxon>Viridiplantae</taxon>
        <taxon>Streptophyta</taxon>
        <taxon>Embryophyta</taxon>
        <taxon>Tracheophyta</taxon>
        <taxon>Spermatophyta</taxon>
        <taxon>Magnoliopsida</taxon>
        <taxon>Liliopsida</taxon>
        <taxon>Poales</taxon>
        <taxon>Poaceae</taxon>
        <taxon>BOP clade</taxon>
        <taxon>Pooideae</taxon>
        <taxon>Triticodae</taxon>
        <taxon>Triticeae</taxon>
        <taxon>Triticinae</taxon>
        <taxon>Triticum</taxon>
    </lineage>
</organism>
<dbReference type="Gramene" id="TuG1812G0300001232.01.T07">
    <property type="protein sequence ID" value="TuG1812G0300001232.01.T07"/>
    <property type="gene ID" value="TuG1812G0300001232.01"/>
</dbReference>
<dbReference type="EnsemblPlants" id="TuG1812G0300001232.01.T01">
    <property type="protein sequence ID" value="TuG1812G0300001232.01.T01"/>
    <property type="gene ID" value="TuG1812G0300001232.01"/>
</dbReference>